<proteinExistence type="predicted"/>
<evidence type="ECO:0000313" key="1">
    <source>
        <dbReference type="EMBL" id="KAJ1733492.1"/>
    </source>
</evidence>
<sequence length="705" mass="76953">MFVPYAQLLEQALRRGSEQHMRLVLKRMLGEEHRPDIAPALLERCAVKVLERLLDRGGARWADAADCLARVAWRARHGGAHAALWAMVRAVVCDLRGDGALRAVHLAAVTTQDRALAIRVLASPVVSREMAAELHSVAAAGADWELAVASYCAAMQRCPPSEIPAAVTSAMCAHQKDIASSMGRSHGAGLARTAAAAAAHLLVVRGDGGGLEALLARLPPLAARAQWPLGALAIAIPRLVAADKHATACQLLQSVAAGDSREFSQRLSEAPELDDGPLKVALVQDELAIRLQCHHLAMRSSGCVSAKALPMTAFFAPRLRVRLDNPAVRQSIEKYYADIGGLLQRAPAAAVTGALEALVSEASAWCYRLQSAEPLVLVVHALGPSMRPLAPAAARGLLAALVRALHSIDMAQFVHRACSAALGERRPSQQALAAAVTTHWRARYVSILGGCDAVRRTLLAEYLRRGVRPSPEELAVLQGHLASCGHSVDAWTLAASILPVVSPSMTRPGQPCRLVAQAYYEQLLCGLATHEPRRMLQLFDHLMGHHGVTTPEFRRRLADQAVVMFLRHGDFTGTGFYHLERLFIRHIRKPWFTTACLNHMRPRFWALHMFLRRRRYVPRFRLHRRQLYVHKNKEFVLGPTAIPSKAKLGTQAVDVKTVPVKGEDIDAAIEIYLHSAPRIAALGERSATWVLERQTRMVSPPPPLS</sequence>
<evidence type="ECO:0000313" key="2">
    <source>
        <dbReference type="Proteomes" id="UP001143981"/>
    </source>
</evidence>
<dbReference type="EMBL" id="JANBOI010000136">
    <property type="protein sequence ID" value="KAJ1733492.1"/>
    <property type="molecule type" value="Genomic_DNA"/>
</dbReference>
<accession>A0A9W8D0I7</accession>
<dbReference type="OrthoDB" id="5567923at2759"/>
<comment type="caution">
    <text evidence="1">The sequence shown here is derived from an EMBL/GenBank/DDBJ whole genome shotgun (WGS) entry which is preliminary data.</text>
</comment>
<dbReference type="AlphaFoldDB" id="A0A9W8D0I7"/>
<keyword evidence="2" id="KW-1185">Reference proteome</keyword>
<name>A0A9W8D0I7_9FUNG</name>
<reference evidence="1" key="1">
    <citation type="submission" date="2022-07" db="EMBL/GenBank/DDBJ databases">
        <title>Phylogenomic reconstructions and comparative analyses of Kickxellomycotina fungi.</title>
        <authorList>
            <person name="Reynolds N.K."/>
            <person name="Stajich J.E."/>
            <person name="Barry K."/>
            <person name="Grigoriev I.V."/>
            <person name="Crous P."/>
            <person name="Smith M.E."/>
        </authorList>
    </citation>
    <scope>NUCLEOTIDE SEQUENCE</scope>
    <source>
        <strain evidence="1">BCRC 34381</strain>
    </source>
</reference>
<organism evidence="1 2">
    <name type="scientific">Coemansia biformis</name>
    <dbReference type="NCBI Taxonomy" id="1286918"/>
    <lineage>
        <taxon>Eukaryota</taxon>
        <taxon>Fungi</taxon>
        <taxon>Fungi incertae sedis</taxon>
        <taxon>Zoopagomycota</taxon>
        <taxon>Kickxellomycotina</taxon>
        <taxon>Kickxellomycetes</taxon>
        <taxon>Kickxellales</taxon>
        <taxon>Kickxellaceae</taxon>
        <taxon>Coemansia</taxon>
    </lineage>
</organism>
<dbReference type="Proteomes" id="UP001143981">
    <property type="component" value="Unassembled WGS sequence"/>
</dbReference>
<gene>
    <name evidence="1" type="ORF">LPJ61_001534</name>
</gene>
<protein>
    <submittedName>
        <fullName evidence="1">Uncharacterized protein</fullName>
    </submittedName>
</protein>